<protein>
    <submittedName>
        <fullName evidence="1">Uncharacterized protein</fullName>
    </submittedName>
</protein>
<sequence length="69" mass="7906">MISDMDLKYNFNVDEIGLFVRCTPDNTMTFKGESCRGGKSANPRCFKNVKSKPVEYGANKKAWMIRKHT</sequence>
<comment type="caution">
    <text evidence="1">The sequence shown here is derived from an EMBL/GenBank/DDBJ whole genome shotgun (WGS) entry which is preliminary data.</text>
</comment>
<accession>A0ABQ9ICJ1</accession>
<name>A0ABQ9ICJ1_9NEOP</name>
<evidence type="ECO:0000313" key="1">
    <source>
        <dbReference type="EMBL" id="KAJ8894394.1"/>
    </source>
</evidence>
<reference evidence="1 2" key="1">
    <citation type="submission" date="2023-02" db="EMBL/GenBank/DDBJ databases">
        <title>LHISI_Scaffold_Assembly.</title>
        <authorList>
            <person name="Stuart O.P."/>
            <person name="Cleave R."/>
            <person name="Magrath M.J.L."/>
            <person name="Mikheyev A.S."/>
        </authorList>
    </citation>
    <scope>NUCLEOTIDE SEQUENCE [LARGE SCALE GENOMIC DNA]</scope>
    <source>
        <strain evidence="1">Daus_M_001</strain>
        <tissue evidence="1">Leg muscle</tissue>
    </source>
</reference>
<dbReference type="EMBL" id="JARBHB010000002">
    <property type="protein sequence ID" value="KAJ8894394.1"/>
    <property type="molecule type" value="Genomic_DNA"/>
</dbReference>
<organism evidence="1 2">
    <name type="scientific">Dryococelus australis</name>
    <dbReference type="NCBI Taxonomy" id="614101"/>
    <lineage>
        <taxon>Eukaryota</taxon>
        <taxon>Metazoa</taxon>
        <taxon>Ecdysozoa</taxon>
        <taxon>Arthropoda</taxon>
        <taxon>Hexapoda</taxon>
        <taxon>Insecta</taxon>
        <taxon>Pterygota</taxon>
        <taxon>Neoptera</taxon>
        <taxon>Polyneoptera</taxon>
        <taxon>Phasmatodea</taxon>
        <taxon>Verophasmatodea</taxon>
        <taxon>Anareolatae</taxon>
        <taxon>Phasmatidae</taxon>
        <taxon>Eurycanthinae</taxon>
        <taxon>Dryococelus</taxon>
    </lineage>
</organism>
<proteinExistence type="predicted"/>
<keyword evidence="2" id="KW-1185">Reference proteome</keyword>
<gene>
    <name evidence="1" type="ORF">PR048_007045</name>
</gene>
<dbReference type="Proteomes" id="UP001159363">
    <property type="component" value="Chromosome 2"/>
</dbReference>
<evidence type="ECO:0000313" key="2">
    <source>
        <dbReference type="Proteomes" id="UP001159363"/>
    </source>
</evidence>